<comment type="subcellular location">
    <subcellularLocation>
        <location evidence="1">Cell membrane</location>
        <topology evidence="1">Multi-pass membrane protein</topology>
    </subcellularLocation>
</comment>
<evidence type="ECO:0000256" key="2">
    <source>
        <dbReference type="ARBA" id="ARBA00010157"/>
    </source>
</evidence>
<protein>
    <submittedName>
        <fullName evidence="9">Membrane transport protein mmpL8</fullName>
    </submittedName>
</protein>
<evidence type="ECO:0000256" key="1">
    <source>
        <dbReference type="ARBA" id="ARBA00004651"/>
    </source>
</evidence>
<sequence>MFTRWGELVYRLRWAVIVVVGAAMLGLGAVGTGLDAHLTSGGLDDPTSESAVAARLSDRAFGRNHDVDVVVLYTAPDGSTVDDPHVRDRVVDNLNRLPREHPDEILGINAAYWPTETGKLSGPQAATDDRAHAVAAIAIRGETDTEMVRNYRKVKDAFAIPGIEVQVGGLQAVAGTLNDTVAHDTRRLEMLAIPAVAVLLFFIFGGVVAAALPLIVGGLTVFGAYGILRLLTMVTDVNTFVSPVVSMIGIGLAIDYGLFVVSRFREELAAGHDTPTAVRRSVLTAGRTVVFSATMIIASLGGMLLFPQGFLKSMAYGAIATVSLAALASITLLPAMLAVLGARVDVLGFERFRRTRSAEEVEQGFWARSTAWVMRHPRKISVALCLGLLLLILPMRNLVFGGFSERYLPPDDPTRIAQERIDSLFPVRKSDPLELIFVSDNSTAVGDLWHQANTAPGLAGDFEIPSRSTVQGDVYRTKATLVDSAEAGETIEYLRDLDRPDGVTMLVGGVPAIQKDSIDALLVRIPLMIVLVLLVTTMLMFLTFGSLVLPIKAALMSALGLGSTLGILTWIFLDGHGAGLLNFTPQPIQANILVLIIAIIYGLSTDYEVFLLSRMVEARAKGASTEEAVRTGTAHTGRIITAAALILLVVTGAFAFSDLVMMQYIAFGMIAALIIDATVLRMMLVPATMTLLGDRCWWAPEWMKRLQHRIGLGEPLLADEPPKPTPIGQG</sequence>
<keyword evidence="5 7" id="KW-1133">Transmembrane helix</keyword>
<feature type="transmembrane region" description="Helical" evidence="7">
    <location>
        <begin position="282"/>
        <end position="306"/>
    </location>
</feature>
<name>A0A4U8VVQ5_9NOCA</name>
<dbReference type="Pfam" id="PF03176">
    <property type="entry name" value="MMPL"/>
    <property type="match status" value="2"/>
</dbReference>
<evidence type="ECO:0000256" key="3">
    <source>
        <dbReference type="ARBA" id="ARBA00022475"/>
    </source>
</evidence>
<evidence type="ECO:0000259" key="8">
    <source>
        <dbReference type="Pfam" id="PF03176"/>
    </source>
</evidence>
<dbReference type="EMBL" id="LR215973">
    <property type="protein sequence ID" value="VFA97581.1"/>
    <property type="molecule type" value="Genomic_DNA"/>
</dbReference>
<dbReference type="InterPro" id="IPR004869">
    <property type="entry name" value="MMPL_dom"/>
</dbReference>
<proteinExistence type="inferred from homology"/>
<gene>
    <name evidence="9" type="primary">mmpL8_3</name>
    <name evidence="9" type="ORF">NCTC10797_01344</name>
</gene>
<feature type="transmembrane region" description="Helical" evidence="7">
    <location>
        <begin position="662"/>
        <end position="680"/>
    </location>
</feature>
<dbReference type="PANTHER" id="PTHR33406">
    <property type="entry name" value="MEMBRANE PROTEIN MJ1562-RELATED"/>
    <property type="match status" value="1"/>
</dbReference>
<feature type="transmembrane region" description="Helical" evidence="7">
    <location>
        <begin position="554"/>
        <end position="572"/>
    </location>
</feature>
<dbReference type="PANTHER" id="PTHR33406:SF11">
    <property type="entry name" value="MEMBRANE PROTEIN SCO6666-RELATED"/>
    <property type="match status" value="1"/>
</dbReference>
<reference evidence="9 10" key="1">
    <citation type="submission" date="2019-02" db="EMBL/GenBank/DDBJ databases">
        <authorList>
            <consortium name="Pathogen Informatics"/>
        </authorList>
    </citation>
    <scope>NUCLEOTIDE SEQUENCE [LARGE SCALE GENOMIC DNA]</scope>
    <source>
        <strain evidence="9 10">3012STDY6756504</strain>
    </source>
</reference>
<feature type="transmembrane region" description="Helical" evidence="7">
    <location>
        <begin position="318"/>
        <end position="344"/>
    </location>
</feature>
<dbReference type="SUPFAM" id="SSF82866">
    <property type="entry name" value="Multidrug efflux transporter AcrB transmembrane domain"/>
    <property type="match status" value="2"/>
</dbReference>
<feature type="transmembrane region" description="Helical" evidence="7">
    <location>
        <begin position="382"/>
        <end position="403"/>
    </location>
</feature>
<evidence type="ECO:0000313" key="9">
    <source>
        <dbReference type="EMBL" id="VFA97581.1"/>
    </source>
</evidence>
<feature type="transmembrane region" description="Helical" evidence="7">
    <location>
        <begin position="240"/>
        <end position="261"/>
    </location>
</feature>
<comment type="similarity">
    <text evidence="2">Belongs to the resistance-nodulation-cell division (RND) (TC 2.A.6) family. MmpL subfamily.</text>
</comment>
<feature type="transmembrane region" description="Helical" evidence="7">
    <location>
        <begin position="639"/>
        <end position="656"/>
    </location>
</feature>
<dbReference type="Proteomes" id="UP000290439">
    <property type="component" value="Chromosome"/>
</dbReference>
<accession>A0A4U8VVQ5</accession>
<feature type="transmembrane region" description="Helical" evidence="7">
    <location>
        <begin position="592"/>
        <end position="612"/>
    </location>
</feature>
<organism evidence="9 10">
    <name type="scientific">Nocardia cyriacigeorgica</name>
    <dbReference type="NCBI Taxonomy" id="135487"/>
    <lineage>
        <taxon>Bacteria</taxon>
        <taxon>Bacillati</taxon>
        <taxon>Actinomycetota</taxon>
        <taxon>Actinomycetes</taxon>
        <taxon>Mycobacteriales</taxon>
        <taxon>Nocardiaceae</taxon>
        <taxon>Nocardia</taxon>
    </lineage>
</organism>
<evidence type="ECO:0000256" key="5">
    <source>
        <dbReference type="ARBA" id="ARBA00022989"/>
    </source>
</evidence>
<feature type="transmembrane region" description="Helical" evidence="7">
    <location>
        <begin position="195"/>
        <end position="228"/>
    </location>
</feature>
<feature type="transmembrane region" description="Helical" evidence="7">
    <location>
        <begin position="12"/>
        <end position="34"/>
    </location>
</feature>
<evidence type="ECO:0000256" key="6">
    <source>
        <dbReference type="ARBA" id="ARBA00023136"/>
    </source>
</evidence>
<feature type="domain" description="Membrane transport protein MMPL" evidence="8">
    <location>
        <begin position="494"/>
        <end position="700"/>
    </location>
</feature>
<dbReference type="GO" id="GO:0005886">
    <property type="term" value="C:plasma membrane"/>
    <property type="evidence" value="ECO:0007669"/>
    <property type="project" value="UniProtKB-SubCell"/>
</dbReference>
<dbReference type="InterPro" id="IPR050545">
    <property type="entry name" value="Mycobact_MmpL"/>
</dbReference>
<keyword evidence="3" id="KW-1003">Cell membrane</keyword>
<dbReference type="AlphaFoldDB" id="A0A4U8VVQ5"/>
<dbReference type="Gene3D" id="1.20.1640.10">
    <property type="entry name" value="Multidrug efflux transporter AcrB transmembrane domain"/>
    <property type="match status" value="2"/>
</dbReference>
<evidence type="ECO:0000313" key="10">
    <source>
        <dbReference type="Proteomes" id="UP000290439"/>
    </source>
</evidence>
<keyword evidence="4 7" id="KW-0812">Transmembrane</keyword>
<feature type="transmembrane region" description="Helical" evidence="7">
    <location>
        <begin position="521"/>
        <end position="542"/>
    </location>
</feature>
<feature type="domain" description="Membrane transport protein MMPL" evidence="8">
    <location>
        <begin position="45"/>
        <end position="379"/>
    </location>
</feature>
<evidence type="ECO:0000256" key="7">
    <source>
        <dbReference type="SAM" id="Phobius"/>
    </source>
</evidence>
<evidence type="ECO:0000256" key="4">
    <source>
        <dbReference type="ARBA" id="ARBA00022692"/>
    </source>
</evidence>
<keyword evidence="6 7" id="KW-0472">Membrane</keyword>